<dbReference type="InterPro" id="IPR053899">
    <property type="entry name" value="C5orf34-like_2nd"/>
</dbReference>
<dbReference type="InterPro" id="IPR053900">
    <property type="entry name" value="C5orf34-like_dom"/>
</dbReference>
<gene>
    <name evidence="6" type="ORF">C0Q70_21632</name>
</gene>
<dbReference type="Proteomes" id="UP000245119">
    <property type="component" value="Linkage Group LG14"/>
</dbReference>
<feature type="domain" description="C5orf34-like second" evidence="4">
    <location>
        <begin position="121"/>
        <end position="208"/>
    </location>
</feature>
<accession>A0A2T7ND26</accession>
<keyword evidence="7" id="KW-1185">Reference proteome</keyword>
<dbReference type="PANTHER" id="PTHR34531">
    <property type="entry name" value="ZGC:153352"/>
    <property type="match status" value="1"/>
</dbReference>
<dbReference type="PANTHER" id="PTHR34531:SF1">
    <property type="entry name" value="CHROMOSOME 5 OPEN READING FRAME 34"/>
    <property type="match status" value="1"/>
</dbReference>
<evidence type="ECO:0008006" key="8">
    <source>
        <dbReference type="Google" id="ProtNLM"/>
    </source>
</evidence>
<dbReference type="InterPro" id="IPR027830">
    <property type="entry name" value="C5orf34-like_N"/>
</dbReference>
<feature type="domain" description="C5orf34-like" evidence="5">
    <location>
        <begin position="651"/>
        <end position="700"/>
    </location>
</feature>
<dbReference type="Pfam" id="PF15016">
    <property type="entry name" value="C5orf34_C"/>
    <property type="match status" value="1"/>
</dbReference>
<feature type="domain" description="C5orf34-like second" evidence="4">
    <location>
        <begin position="476"/>
        <end position="569"/>
    </location>
</feature>
<evidence type="ECO:0000259" key="2">
    <source>
        <dbReference type="Pfam" id="PF15016"/>
    </source>
</evidence>
<evidence type="ECO:0000313" key="6">
    <source>
        <dbReference type="EMBL" id="PVD19073.1"/>
    </source>
</evidence>
<dbReference type="Pfam" id="PF22834">
    <property type="entry name" value="Polo_box_4"/>
    <property type="match status" value="1"/>
</dbReference>
<dbReference type="Pfam" id="PF22833">
    <property type="entry name" value="C5orf34_2nd"/>
    <property type="match status" value="2"/>
</dbReference>
<evidence type="ECO:0000256" key="1">
    <source>
        <dbReference type="SAM" id="MobiDB-lite"/>
    </source>
</evidence>
<evidence type="ECO:0000259" key="5">
    <source>
        <dbReference type="Pfam" id="PF22834"/>
    </source>
</evidence>
<evidence type="ECO:0000259" key="4">
    <source>
        <dbReference type="Pfam" id="PF22833"/>
    </source>
</evidence>
<comment type="caution">
    <text evidence="6">The sequence shown here is derived from an EMBL/GenBank/DDBJ whole genome shotgun (WGS) entry which is preliminary data.</text>
</comment>
<feature type="domain" description="C5orf34-like C-terminal" evidence="2">
    <location>
        <begin position="715"/>
        <end position="825"/>
    </location>
</feature>
<organism evidence="6 7">
    <name type="scientific">Pomacea canaliculata</name>
    <name type="common">Golden apple snail</name>
    <dbReference type="NCBI Taxonomy" id="400727"/>
    <lineage>
        <taxon>Eukaryota</taxon>
        <taxon>Metazoa</taxon>
        <taxon>Spiralia</taxon>
        <taxon>Lophotrochozoa</taxon>
        <taxon>Mollusca</taxon>
        <taxon>Gastropoda</taxon>
        <taxon>Caenogastropoda</taxon>
        <taxon>Architaenioglossa</taxon>
        <taxon>Ampullarioidea</taxon>
        <taxon>Ampullariidae</taxon>
        <taxon>Pomacea</taxon>
    </lineage>
</organism>
<feature type="compositionally biased region" description="Basic and acidic residues" evidence="1">
    <location>
        <begin position="509"/>
        <end position="531"/>
    </location>
</feature>
<name>A0A2T7ND26_POMCA</name>
<reference evidence="6 7" key="1">
    <citation type="submission" date="2018-04" db="EMBL/GenBank/DDBJ databases">
        <title>The genome of golden apple snail Pomacea canaliculata provides insight into stress tolerance and invasive adaptation.</title>
        <authorList>
            <person name="Liu C."/>
            <person name="Liu B."/>
            <person name="Ren Y."/>
            <person name="Zhang Y."/>
            <person name="Wang H."/>
            <person name="Li S."/>
            <person name="Jiang F."/>
            <person name="Yin L."/>
            <person name="Zhang G."/>
            <person name="Qian W."/>
            <person name="Fan W."/>
        </authorList>
    </citation>
    <scope>NUCLEOTIDE SEQUENCE [LARGE SCALE GENOMIC DNA]</scope>
    <source>
        <strain evidence="6">SZHN2017</strain>
        <tissue evidence="6">Muscle</tissue>
    </source>
</reference>
<dbReference type="InterPro" id="IPR027865">
    <property type="entry name" value="C5orf34-like_C"/>
</dbReference>
<dbReference type="AlphaFoldDB" id="A0A2T7ND26"/>
<sequence length="972" mass="108357">MSGIPSLMVMYTDDGLEVRYSDGSRLQLSPCGSCMLHEDPVSSDQHPLADRGAVHKWTQFVTSTHKVKVQQSLDFRNRFAARPFLCPWLLLDQDVMLLYSRIEKFAWPQSPQDARVELLEDGSRRIMSCDELASIVLSPHGQDFTVCYLSCISEDCRKDKHLSPADEHQFQGNRRGICEDISKTSCAELLSQKLTRNTDECTSVTSENKHERPEGIIKDSCLTANKNSLVSTSGSTQPYNQHNDKLNSKVQCDAAKECCLIDCEGKSKATASVDVQDHEISGIIVSFGKVSTPDTNRTHKLTGETDETDAVLPKLSVSPINQDISSISRISSPDGLRGLIDSDLALSQTDETMTECLQETSTSVCHCTDVLHSSPLGFASIPAYTNQDKTACTIETALNNSSCMKRTLFSPDGDEVPCFDNTNNNKIITEKSNVTDREHGPHSPQSCKPACEEACHVKPVERVSKRSSESDLCGSFHVHMPSSVEDKSRSPVYPPNERGSAALTAMKSPWERQKDSSHRHEPVGFTSRDDGPGLVQGDLTSAAKHQYMWVTQHLSCSDCPPAWRHPLKLLQQKDPCDLLASTGIPINTTATQYSYMQTRKMTQTEGYIFTAVPPPLPLNCPFQHLHTWQSLTDSEESGAKTSFSEFKQARLKIIMMEGVVYRFIHSASMKTVEVYPGDGSVFVSQGITAHFFLHLLWKDGKHVPVHVVEPLPLSILEECLVPGFGRFTAFTNGRIRVIFEDRTALDMVSDFSNRLHGCMQHSDSFGREGLTAEKLSSLRVSGLDQMLRPHQSRLLLPCGKYIMVEVDKPGIYQRYVNAAMEWITWVQSSPEERRQFYHKRHNTISAQLSAKMELKKIECFNCKVLTIPPMLCPAGAESVQRQISHHQSPPYSQPCGQVTGNQVKNEMDVQTTSHRQLSGAGQHVFTGYNIFLADSKGQELLLGFNSVKDALLKTSQMIKDIDEIVEQRKKSS</sequence>
<dbReference type="STRING" id="400727.A0A2T7ND26"/>
<evidence type="ECO:0000259" key="3">
    <source>
        <dbReference type="Pfam" id="PF15025"/>
    </source>
</evidence>
<feature type="region of interest" description="Disordered" evidence="1">
    <location>
        <begin position="482"/>
        <end position="534"/>
    </location>
</feature>
<dbReference type="EMBL" id="PZQS01000014">
    <property type="protein sequence ID" value="PVD19073.1"/>
    <property type="molecule type" value="Genomic_DNA"/>
</dbReference>
<dbReference type="Pfam" id="PF15025">
    <property type="entry name" value="C5orf34-like_N"/>
    <property type="match status" value="1"/>
</dbReference>
<feature type="domain" description="C5orf34-like N-terminal" evidence="3">
    <location>
        <begin position="8"/>
        <end position="77"/>
    </location>
</feature>
<proteinExistence type="predicted"/>
<dbReference type="OrthoDB" id="75908at2759"/>
<dbReference type="InterPro" id="IPR053901">
    <property type="entry name" value="C5orf34-like"/>
</dbReference>
<protein>
    <recommendedName>
        <fullName evidence="8">DUF4524 domain-containing protein</fullName>
    </recommendedName>
</protein>
<evidence type="ECO:0000313" key="7">
    <source>
        <dbReference type="Proteomes" id="UP000245119"/>
    </source>
</evidence>